<evidence type="ECO:0000313" key="2">
    <source>
        <dbReference type="EMBL" id="RYC77612.1"/>
    </source>
</evidence>
<dbReference type="Proteomes" id="UP000290540">
    <property type="component" value="Unassembled WGS sequence"/>
</dbReference>
<dbReference type="EMBL" id="MQTW01002023">
    <property type="protein sequence ID" value="RYC77612.1"/>
    <property type="molecule type" value="Genomic_DNA"/>
</dbReference>
<sequence>AEGIHSLIKSYIKTSTFDLFDSWQAMRHAVTNQLKELNHIRASQQIRTPLDISGGMFEAVQGWVSHQALRKVQEQRKLALASPQAPCSQSFTSSHGLPCSHTLKRLEEEQRSLLLDHFHPHWNLKRGADRPRPILEPRRAPQQGIIRARGQPATSTKREPSGFEISQPGKKAPSTCSRCHAVGHARSSRACPLRFQDLLIQEAPASKSIPQPDVTPVAVPSLADPIEAISVSQGPSLVEGMPVLECIAEATAHTPLAQSSHTVQVSLTAPQHSVVPDCPVGTVPGPSGEECLNHEPSDSRNLPSQPLLRHDSPEAIYGRYVAARSAWYAVQPAGSIKTNQQYRRAMGLPLRYDKQSYEWCLDYKQMSKRCITSTGSREWTKEEMMAYLDWSKAKDERIEAQVVKEMGKNPLANKRRGMTEIWRKAEMDSIEQETLYAAEDKAELCIVVKR</sequence>
<feature type="non-terminal residue" evidence="2">
    <location>
        <position position="1"/>
    </location>
</feature>
<comment type="caution">
    <text evidence="2">The sequence shown here is derived from an EMBL/GenBank/DDBJ whole genome shotgun (WGS) entry which is preliminary data.</text>
</comment>
<feature type="region of interest" description="Disordered" evidence="1">
    <location>
        <begin position="148"/>
        <end position="171"/>
    </location>
</feature>
<evidence type="ECO:0000256" key="1">
    <source>
        <dbReference type="SAM" id="MobiDB-lite"/>
    </source>
</evidence>
<accession>A0A4Q2UUH7</accession>
<name>A0A4Q2UUH7_FUSOX</name>
<dbReference type="AlphaFoldDB" id="A0A4Q2UUH7"/>
<evidence type="ECO:0008006" key="4">
    <source>
        <dbReference type="Google" id="ProtNLM"/>
    </source>
</evidence>
<feature type="region of interest" description="Disordered" evidence="1">
    <location>
        <begin position="286"/>
        <end position="307"/>
    </location>
</feature>
<proteinExistence type="predicted"/>
<evidence type="ECO:0000313" key="3">
    <source>
        <dbReference type="Proteomes" id="UP000290540"/>
    </source>
</evidence>
<gene>
    <name evidence="2" type="ORF">BFJ63_vAg19514</name>
</gene>
<reference evidence="2 3" key="1">
    <citation type="submission" date="2016-12" db="EMBL/GenBank/DDBJ databases">
        <title>Draft genome sequence of Fusarium oxysporum causing rot on Narcissus.</title>
        <authorList>
            <person name="Armitage A.D."/>
            <person name="Taylor A."/>
            <person name="Clarkson J.P."/>
            <person name="Harrison R.J."/>
            <person name="Jackson A.C."/>
        </authorList>
    </citation>
    <scope>NUCLEOTIDE SEQUENCE [LARGE SCALE GENOMIC DNA]</scope>
    <source>
        <strain evidence="2 3">N139</strain>
    </source>
</reference>
<protein>
    <recommendedName>
        <fullName evidence="4">Zinc knuckle domain-containing protein</fullName>
    </recommendedName>
</protein>
<organism evidence="2 3">
    <name type="scientific">Fusarium oxysporum f. sp. narcissi</name>
    <dbReference type="NCBI Taxonomy" id="451672"/>
    <lineage>
        <taxon>Eukaryota</taxon>
        <taxon>Fungi</taxon>
        <taxon>Dikarya</taxon>
        <taxon>Ascomycota</taxon>
        <taxon>Pezizomycotina</taxon>
        <taxon>Sordariomycetes</taxon>
        <taxon>Hypocreomycetidae</taxon>
        <taxon>Hypocreales</taxon>
        <taxon>Nectriaceae</taxon>
        <taxon>Fusarium</taxon>
        <taxon>Fusarium oxysporum species complex</taxon>
    </lineage>
</organism>